<feature type="compositionally biased region" description="Pro residues" evidence="2">
    <location>
        <begin position="606"/>
        <end position="628"/>
    </location>
</feature>
<dbReference type="Gene3D" id="1.20.144.10">
    <property type="entry name" value="Phosphatidic acid phosphatase type 2/haloperoxidase"/>
    <property type="match status" value="1"/>
</dbReference>
<feature type="chain" id="PRO_5032716781" evidence="4">
    <location>
        <begin position="35"/>
        <end position="679"/>
    </location>
</feature>
<reference evidence="6 7" key="1">
    <citation type="submission" date="2020-07" db="EMBL/GenBank/DDBJ databases">
        <title>Sequencing the genomes of 1000 actinobacteria strains.</title>
        <authorList>
            <person name="Klenk H.-P."/>
        </authorList>
    </citation>
    <scope>NUCLEOTIDE SEQUENCE [LARGE SCALE GENOMIC DNA]</scope>
    <source>
        <strain evidence="6 7">DSM 23870</strain>
    </source>
</reference>
<dbReference type="NCBIfam" id="TIGR02601">
    <property type="entry name" value="autotrns_rpt"/>
    <property type="match status" value="1"/>
</dbReference>
<gene>
    <name evidence="6" type="ORF">BJ972_003243</name>
</gene>
<feature type="region of interest" description="Disordered" evidence="2">
    <location>
        <begin position="603"/>
        <end position="644"/>
    </location>
</feature>
<feature type="domain" description="Phosphatidic acid phosphatase type 2/haloperoxidase" evidence="5">
    <location>
        <begin position="188"/>
        <end position="309"/>
    </location>
</feature>
<dbReference type="InterPro" id="IPR006311">
    <property type="entry name" value="TAT_signal"/>
</dbReference>
<dbReference type="InterPro" id="IPR013425">
    <property type="entry name" value="Autotrns_rpt"/>
</dbReference>
<feature type="compositionally biased region" description="Gly residues" evidence="2">
    <location>
        <begin position="630"/>
        <end position="640"/>
    </location>
</feature>
<dbReference type="InterPro" id="IPR036938">
    <property type="entry name" value="PAP2/HPO_sf"/>
</dbReference>
<evidence type="ECO:0000313" key="6">
    <source>
        <dbReference type="EMBL" id="NYD68724.1"/>
    </source>
</evidence>
<evidence type="ECO:0000256" key="2">
    <source>
        <dbReference type="SAM" id="MobiDB-lite"/>
    </source>
</evidence>
<evidence type="ECO:0000256" key="4">
    <source>
        <dbReference type="SAM" id="SignalP"/>
    </source>
</evidence>
<keyword evidence="3" id="KW-0812">Transmembrane</keyword>
<dbReference type="PROSITE" id="PS51318">
    <property type="entry name" value="TAT"/>
    <property type="match status" value="1"/>
</dbReference>
<evidence type="ECO:0000256" key="1">
    <source>
        <dbReference type="ARBA" id="ARBA00022729"/>
    </source>
</evidence>
<evidence type="ECO:0000256" key="3">
    <source>
        <dbReference type="SAM" id="Phobius"/>
    </source>
</evidence>
<name>A0A852SGQ8_9MICO</name>
<dbReference type="EMBL" id="JACCBI010000001">
    <property type="protein sequence ID" value="NYD68724.1"/>
    <property type="molecule type" value="Genomic_DNA"/>
</dbReference>
<accession>A0A852SGQ8</accession>
<keyword evidence="1 4" id="KW-0732">Signal</keyword>
<evidence type="ECO:0000259" key="5">
    <source>
        <dbReference type="SMART" id="SM00014"/>
    </source>
</evidence>
<keyword evidence="3" id="KW-0472">Membrane</keyword>
<proteinExistence type="predicted"/>
<feature type="signal peptide" evidence="4">
    <location>
        <begin position="1"/>
        <end position="34"/>
    </location>
</feature>
<keyword evidence="3" id="KW-1133">Transmembrane helix</keyword>
<dbReference type="InterPro" id="IPR000326">
    <property type="entry name" value="PAP2/HPO"/>
</dbReference>
<dbReference type="RefSeq" id="WP_241830837.1">
    <property type="nucleotide sequence ID" value="NZ_JACCBI010000001.1"/>
</dbReference>
<protein>
    <submittedName>
        <fullName evidence="6">Autotransporter-associated beta strand protein</fullName>
    </submittedName>
</protein>
<dbReference type="SMART" id="SM00014">
    <property type="entry name" value="acidPPc"/>
    <property type="match status" value="1"/>
</dbReference>
<organism evidence="6 7">
    <name type="scientific">Agromyces atrinae</name>
    <dbReference type="NCBI Taxonomy" id="592376"/>
    <lineage>
        <taxon>Bacteria</taxon>
        <taxon>Bacillati</taxon>
        <taxon>Actinomycetota</taxon>
        <taxon>Actinomycetes</taxon>
        <taxon>Micrococcales</taxon>
        <taxon>Microbacteriaceae</taxon>
        <taxon>Agromyces</taxon>
    </lineage>
</organism>
<feature type="transmembrane region" description="Helical" evidence="3">
    <location>
        <begin position="653"/>
        <end position="671"/>
    </location>
</feature>
<sequence>MTNTSTRPRRRTVGTIGAVMATALICGSGMSAAAAEGDQLLDDTAIAPVAADYGYFVDGYRNNTTANTTPATNPAIGVLEGMLDLWQPGTTWDSGTALNPAILDENIAKNLRIAAERTPADEDAAYVMDRRHQSYSAIDGLGAAADEFRERSNAGTTIPDEVPADATTTVYNDGRNANGAWADTDSELGGIVSLVDALRGTYATSNNAKSYYSYARPFRWANDDVIIESLRPVRKPDTEAQSDGGFPSGHTNAGYLASIALAYAVPGQYDGLMTHASELGHSRAVAGMHSPLDVIGGRVLGTALAAAALDDPANEAVLERAIAEGATLADYPTVDTADYAERAAEYRERMTYGFPQIAEAGLPAVVPAGAEVLLETRLPYLSADQRRWVLQSTAIDSGYPVLDDAEGWGRLNLFEASHGFGAFDTDLTVTLDAELGGFSAADAWLNDIEGAGSLTKAGSGSLALAGANSFTGGTVVTGGELVARSASALGTGDVALDGGSLTDEVDGTAVVAGDFSQSAESTLRVGLESPAPALTVSGSASLGGVLEVDVAGDVTDEFTVLEFGSLASGSRFAEVRFSGLPDGFEPALEYRADALVVVDAAAEPTEPTPGPTPEPSPEPTPGVTPEPTPGAGGDSAGSGTAGLASTGIETTGAVIAAALALLLGAGAYLTARRRARATR</sequence>
<dbReference type="AlphaFoldDB" id="A0A852SGQ8"/>
<comment type="caution">
    <text evidence="6">The sequence shown here is derived from an EMBL/GenBank/DDBJ whole genome shotgun (WGS) entry which is preliminary data.</text>
</comment>
<evidence type="ECO:0000313" key="7">
    <source>
        <dbReference type="Proteomes" id="UP000581087"/>
    </source>
</evidence>
<dbReference type="Pfam" id="PF01569">
    <property type="entry name" value="PAP2"/>
    <property type="match status" value="1"/>
</dbReference>
<dbReference type="Proteomes" id="UP000581087">
    <property type="component" value="Unassembled WGS sequence"/>
</dbReference>
<dbReference type="Pfam" id="PF12951">
    <property type="entry name" value="PATR"/>
    <property type="match status" value="1"/>
</dbReference>
<dbReference type="SUPFAM" id="SSF48317">
    <property type="entry name" value="Acid phosphatase/Vanadium-dependent haloperoxidase"/>
    <property type="match status" value="1"/>
</dbReference>